<name>A0AAD4UZ37_PRUDU</name>
<dbReference type="AlphaFoldDB" id="A0AAD4UZ37"/>
<reference evidence="1 2" key="1">
    <citation type="journal article" date="2022" name="G3 (Bethesda)">
        <title>Whole-genome sequence and methylome profiling of the almond [Prunus dulcis (Mill.) D.A. Webb] cultivar 'Nonpareil'.</title>
        <authorList>
            <person name="D'Amico-Willman K.M."/>
            <person name="Ouma W.Z."/>
            <person name="Meulia T."/>
            <person name="Sideli G.M."/>
            <person name="Gradziel T.M."/>
            <person name="Fresnedo-Ramirez J."/>
        </authorList>
    </citation>
    <scope>NUCLEOTIDE SEQUENCE [LARGE SCALE GENOMIC DNA]</scope>
    <source>
        <strain evidence="1">Clone GOH B32 T37-40</strain>
    </source>
</reference>
<dbReference type="Proteomes" id="UP001054821">
    <property type="component" value="Chromosome 8"/>
</dbReference>
<comment type="caution">
    <text evidence="1">The sequence shown here is derived from an EMBL/GenBank/DDBJ whole genome shotgun (WGS) entry which is preliminary data.</text>
</comment>
<accession>A0AAD4UZ37</accession>
<dbReference type="EMBL" id="JAJFAZ020000008">
    <property type="protein sequence ID" value="KAI5315479.1"/>
    <property type="molecule type" value="Genomic_DNA"/>
</dbReference>
<evidence type="ECO:0000313" key="1">
    <source>
        <dbReference type="EMBL" id="KAI5315479.1"/>
    </source>
</evidence>
<organism evidence="1 2">
    <name type="scientific">Prunus dulcis</name>
    <name type="common">Almond</name>
    <name type="synonym">Amygdalus dulcis</name>
    <dbReference type="NCBI Taxonomy" id="3755"/>
    <lineage>
        <taxon>Eukaryota</taxon>
        <taxon>Viridiplantae</taxon>
        <taxon>Streptophyta</taxon>
        <taxon>Embryophyta</taxon>
        <taxon>Tracheophyta</taxon>
        <taxon>Spermatophyta</taxon>
        <taxon>Magnoliopsida</taxon>
        <taxon>eudicotyledons</taxon>
        <taxon>Gunneridae</taxon>
        <taxon>Pentapetalae</taxon>
        <taxon>rosids</taxon>
        <taxon>fabids</taxon>
        <taxon>Rosales</taxon>
        <taxon>Rosaceae</taxon>
        <taxon>Amygdaloideae</taxon>
        <taxon>Amygdaleae</taxon>
        <taxon>Prunus</taxon>
    </lineage>
</organism>
<protein>
    <submittedName>
        <fullName evidence="1">Uncharacterized protein</fullName>
    </submittedName>
</protein>
<evidence type="ECO:0000313" key="2">
    <source>
        <dbReference type="Proteomes" id="UP001054821"/>
    </source>
</evidence>
<proteinExistence type="predicted"/>
<gene>
    <name evidence="1" type="ORF">L3X38_044655</name>
</gene>
<sequence>MIAKLTIVEEIVCAYLTRTRTRGPGSALTDSCIAETQSPCCVSLSSLSFVLVENPCPTQANQNFNNFFFLFKLSDQRFFKLHLG</sequence>
<keyword evidence="2" id="KW-1185">Reference proteome</keyword>